<evidence type="ECO:0000313" key="9">
    <source>
        <dbReference type="EMBL" id="KUG58794.1"/>
    </source>
</evidence>
<reference evidence="10 12" key="3">
    <citation type="submission" date="2020-08" db="EMBL/GenBank/DDBJ databases">
        <title>Sequencing the genomes of 1000 actinobacteria strains.</title>
        <authorList>
            <person name="Klenk H.-P."/>
        </authorList>
    </citation>
    <scope>NUCLEOTIDE SEQUENCE [LARGE SCALE GENOMIC DNA]</scope>
    <source>
        <strain evidence="10 12">DSM 19081</strain>
    </source>
</reference>
<reference evidence="9" key="1">
    <citation type="submission" date="2015-12" db="EMBL/GenBank/DDBJ databases">
        <authorList>
            <person name="Shamseldin A."/>
            <person name="Moawad H."/>
            <person name="Abd El-Rahim W.M."/>
            <person name="Sadowsky M.J."/>
        </authorList>
    </citation>
    <scope>NUCLEOTIDE SEQUENCE [LARGE SCALE GENOMIC DNA]</scope>
    <source>
        <strain evidence="9">CD08_7</strain>
    </source>
</reference>
<proteinExistence type="inferred from homology"/>
<keyword evidence="11" id="KW-1185">Reference proteome</keyword>
<dbReference type="OrthoDB" id="3402829at2"/>
<organism evidence="9 11">
    <name type="scientific">Nesterenkonia jeotgali</name>
    <dbReference type="NCBI Taxonomy" id="317018"/>
    <lineage>
        <taxon>Bacteria</taxon>
        <taxon>Bacillati</taxon>
        <taxon>Actinomycetota</taxon>
        <taxon>Actinomycetes</taxon>
        <taxon>Micrococcales</taxon>
        <taxon>Micrococcaceae</taxon>
        <taxon>Nesterenkonia</taxon>
    </lineage>
</organism>
<dbReference type="Pfam" id="PF04066">
    <property type="entry name" value="MrpF_PhaF"/>
    <property type="match status" value="1"/>
</dbReference>
<comment type="caution">
    <text evidence="9">The sequence shown here is derived from an EMBL/GenBank/DDBJ whole genome shotgun (WGS) entry which is preliminary data.</text>
</comment>
<name>A0A0W8IFT2_9MICC</name>
<gene>
    <name evidence="9" type="ORF">AVL63_01750</name>
    <name evidence="10" type="ORF">HNR24_001336</name>
</gene>
<dbReference type="GO" id="GO:0005886">
    <property type="term" value="C:plasma membrane"/>
    <property type="evidence" value="ECO:0007669"/>
    <property type="project" value="UniProtKB-SubCell"/>
</dbReference>
<dbReference type="PANTHER" id="PTHR34702">
    <property type="entry name" value="NA(+)/H(+) ANTIPORTER SUBUNIT F1"/>
    <property type="match status" value="1"/>
</dbReference>
<protein>
    <submittedName>
        <fullName evidence="10">Multicomponent Na+:H+ antiporter subunit F</fullName>
    </submittedName>
    <submittedName>
        <fullName evidence="9">Pesticidal protein Cry26Aa</fullName>
    </submittedName>
</protein>
<keyword evidence="5 8" id="KW-0812">Transmembrane</keyword>
<dbReference type="RefSeq" id="WP_058888476.1">
    <property type="nucleotide sequence ID" value="NZ_BAAAKT010000004.1"/>
</dbReference>
<evidence type="ECO:0000256" key="4">
    <source>
        <dbReference type="ARBA" id="ARBA00022475"/>
    </source>
</evidence>
<evidence type="ECO:0000313" key="12">
    <source>
        <dbReference type="Proteomes" id="UP000546252"/>
    </source>
</evidence>
<keyword evidence="4" id="KW-1003">Cell membrane</keyword>
<accession>A0A0W8IFT2</accession>
<evidence type="ECO:0000256" key="6">
    <source>
        <dbReference type="ARBA" id="ARBA00022989"/>
    </source>
</evidence>
<evidence type="ECO:0000313" key="10">
    <source>
        <dbReference type="EMBL" id="MBA8921403.1"/>
    </source>
</evidence>
<evidence type="ECO:0000256" key="8">
    <source>
        <dbReference type="SAM" id="Phobius"/>
    </source>
</evidence>
<dbReference type="EMBL" id="LQBM01000003">
    <property type="protein sequence ID" value="KUG58794.1"/>
    <property type="molecule type" value="Genomic_DNA"/>
</dbReference>
<dbReference type="Proteomes" id="UP000054023">
    <property type="component" value="Unassembled WGS sequence"/>
</dbReference>
<feature type="transmembrane region" description="Helical" evidence="8">
    <location>
        <begin position="6"/>
        <end position="23"/>
    </location>
</feature>
<keyword evidence="3" id="KW-0813">Transport</keyword>
<evidence type="ECO:0000256" key="5">
    <source>
        <dbReference type="ARBA" id="ARBA00022692"/>
    </source>
</evidence>
<evidence type="ECO:0000256" key="1">
    <source>
        <dbReference type="ARBA" id="ARBA00004651"/>
    </source>
</evidence>
<comment type="subcellular location">
    <subcellularLocation>
        <location evidence="1">Cell membrane</location>
        <topology evidence="1">Multi-pass membrane protein</topology>
    </subcellularLocation>
</comment>
<dbReference type="GO" id="GO:0015385">
    <property type="term" value="F:sodium:proton antiporter activity"/>
    <property type="evidence" value="ECO:0007669"/>
    <property type="project" value="TreeGrafter"/>
</dbReference>
<evidence type="ECO:0000256" key="2">
    <source>
        <dbReference type="ARBA" id="ARBA00009212"/>
    </source>
</evidence>
<feature type="transmembrane region" description="Helical" evidence="8">
    <location>
        <begin position="35"/>
        <end position="54"/>
    </location>
</feature>
<dbReference type="PANTHER" id="PTHR34702:SF1">
    <property type="entry name" value="NA(+)_H(+) ANTIPORTER SUBUNIT F"/>
    <property type="match status" value="1"/>
</dbReference>
<dbReference type="STRING" id="317018.AVL63_01750"/>
<evidence type="ECO:0000256" key="7">
    <source>
        <dbReference type="ARBA" id="ARBA00023136"/>
    </source>
</evidence>
<dbReference type="EMBL" id="JACJIH010000001">
    <property type="protein sequence ID" value="MBA8921403.1"/>
    <property type="molecule type" value="Genomic_DNA"/>
</dbReference>
<dbReference type="AlphaFoldDB" id="A0A0W8IFT2"/>
<evidence type="ECO:0000256" key="3">
    <source>
        <dbReference type="ARBA" id="ARBA00022448"/>
    </source>
</evidence>
<dbReference type="Proteomes" id="UP000546252">
    <property type="component" value="Unassembled WGS sequence"/>
</dbReference>
<keyword evidence="6 8" id="KW-1133">Transmembrane helix</keyword>
<keyword evidence="7 8" id="KW-0472">Membrane</keyword>
<dbReference type="InterPro" id="IPR007208">
    <property type="entry name" value="MrpF/PhaF-like"/>
</dbReference>
<comment type="similarity">
    <text evidence="2">Belongs to the CPA3 antiporters (TC 2.A.63) subunit F family.</text>
</comment>
<reference evidence="11" key="2">
    <citation type="submission" date="2015-12" db="EMBL/GenBank/DDBJ databases">
        <authorList>
            <person name="Nair G.R."/>
            <person name="Kaur G."/>
            <person name="Mayilraj S."/>
        </authorList>
    </citation>
    <scope>NUCLEOTIDE SEQUENCE [LARGE SCALE GENOMIC DNA]</scope>
    <source>
        <strain evidence="11">CD08_7</strain>
    </source>
</reference>
<feature type="transmembrane region" description="Helical" evidence="8">
    <location>
        <begin position="60"/>
        <end position="80"/>
    </location>
</feature>
<sequence length="88" mass="9376">MISEWTLEIALILLAIGMVIASVRGLLGPRTMDRAVAADLIFFATIGFVALIGLRTNIEALFDIILIATLLGFMAALSMARLGSGGRR</sequence>
<evidence type="ECO:0000313" key="11">
    <source>
        <dbReference type="Proteomes" id="UP000054023"/>
    </source>
</evidence>